<dbReference type="AlphaFoldDB" id="A0ABD2L8F6"/>
<protein>
    <submittedName>
        <fullName evidence="2">Uncharacterized protein</fullName>
    </submittedName>
</protein>
<organism evidence="2 3">
    <name type="scientific">Heterodera trifolii</name>
    <dbReference type="NCBI Taxonomy" id="157864"/>
    <lineage>
        <taxon>Eukaryota</taxon>
        <taxon>Metazoa</taxon>
        <taxon>Ecdysozoa</taxon>
        <taxon>Nematoda</taxon>
        <taxon>Chromadorea</taxon>
        <taxon>Rhabditida</taxon>
        <taxon>Tylenchina</taxon>
        <taxon>Tylenchomorpha</taxon>
        <taxon>Tylenchoidea</taxon>
        <taxon>Heteroderidae</taxon>
        <taxon>Heteroderinae</taxon>
        <taxon>Heterodera</taxon>
    </lineage>
</organism>
<keyword evidence="1" id="KW-0732">Signal</keyword>
<reference evidence="2 3" key="1">
    <citation type="submission" date="2024-10" db="EMBL/GenBank/DDBJ databases">
        <authorList>
            <person name="Kim D."/>
        </authorList>
    </citation>
    <scope>NUCLEOTIDE SEQUENCE [LARGE SCALE GENOMIC DNA]</scope>
    <source>
        <strain evidence="2">BH-2024</strain>
    </source>
</reference>
<accession>A0ABD2L8F6</accession>
<comment type="caution">
    <text evidence="2">The sequence shown here is derived from an EMBL/GenBank/DDBJ whole genome shotgun (WGS) entry which is preliminary data.</text>
</comment>
<proteinExistence type="predicted"/>
<feature type="signal peptide" evidence="1">
    <location>
        <begin position="1"/>
        <end position="22"/>
    </location>
</feature>
<keyword evidence="3" id="KW-1185">Reference proteome</keyword>
<evidence type="ECO:0000313" key="3">
    <source>
        <dbReference type="Proteomes" id="UP001620626"/>
    </source>
</evidence>
<sequence length="541" mass="62518">MNNIQKSIIFFVILLLCQTSLGIDVQKLADEISALTSSTWDIISKLRPVSKHAITFVRVASPIGSLIAAGADIAFKPESEEFKAIKKLHHFVEAKFAALSRHVEHQTNELKFFLTETDYYTSVTRPLNSIQRSYSGITDPFSNRTQYKSDFISRCTDRSSPYDVLLDLKERLYTNCPFPSYEETENYAEAHYMFQQIEMHHNKNFTFSSVEYAAMKQSILSKASWVFVSEELQKIIFSNGQTKEVENEIKNLHQRLYEDENLCWLKTIMEGNHWRRDQIFHLAEIVRLDLMKTTVIATQCANISSSGSAEKIQREMHAIGIMLQEISSHIATWIEKKLEITWPIIAKRYAIEATGTSPIEEGTDNYNAVALKIKKTLDQMGEDRFFKNVLVFPNWKDERQLASICPEYYCIQLSDINGINAFVVRYQEGQYDKALNAFAWFDESMQLKMQALIESWQYYNASQPLSTLVEEMKEKIEGFVDPDLYANVVILRTWMFFKKATVITYGYTWTYVRAVQTQQGMNSLVNPPVTDAEAFHTHLFL</sequence>
<dbReference type="Proteomes" id="UP001620626">
    <property type="component" value="Unassembled WGS sequence"/>
</dbReference>
<feature type="chain" id="PRO_5044851928" evidence="1">
    <location>
        <begin position="23"/>
        <end position="541"/>
    </location>
</feature>
<evidence type="ECO:0000313" key="2">
    <source>
        <dbReference type="EMBL" id="KAL3111418.1"/>
    </source>
</evidence>
<evidence type="ECO:0000256" key="1">
    <source>
        <dbReference type="SAM" id="SignalP"/>
    </source>
</evidence>
<dbReference type="EMBL" id="JBICBT010000506">
    <property type="protein sequence ID" value="KAL3111418.1"/>
    <property type="molecule type" value="Genomic_DNA"/>
</dbReference>
<name>A0ABD2L8F6_9BILA</name>
<gene>
    <name evidence="2" type="ORF">niasHT_017645</name>
</gene>